<dbReference type="EMBL" id="BAAAPE010000048">
    <property type="protein sequence ID" value="GAA2106058.1"/>
    <property type="molecule type" value="Genomic_DNA"/>
</dbReference>
<dbReference type="RefSeq" id="WP_344535964.1">
    <property type="nucleotide sequence ID" value="NZ_BAAAPE010000048.1"/>
</dbReference>
<gene>
    <name evidence="2" type="ORF">GCM10009801_82170</name>
</gene>
<proteinExistence type="predicted"/>
<feature type="region of interest" description="Disordered" evidence="1">
    <location>
        <begin position="1"/>
        <end position="27"/>
    </location>
</feature>
<feature type="compositionally biased region" description="Acidic residues" evidence="1">
    <location>
        <begin position="191"/>
        <end position="209"/>
    </location>
</feature>
<reference evidence="2 3" key="1">
    <citation type="journal article" date="2019" name="Int. J. Syst. Evol. Microbiol.">
        <title>The Global Catalogue of Microorganisms (GCM) 10K type strain sequencing project: providing services to taxonomists for standard genome sequencing and annotation.</title>
        <authorList>
            <consortium name="The Broad Institute Genomics Platform"/>
            <consortium name="The Broad Institute Genome Sequencing Center for Infectious Disease"/>
            <person name="Wu L."/>
            <person name="Ma J."/>
        </authorList>
    </citation>
    <scope>NUCLEOTIDE SEQUENCE [LARGE SCALE GENOMIC DNA]</scope>
    <source>
        <strain evidence="2 3">JCM 15478</strain>
    </source>
</reference>
<evidence type="ECO:0008006" key="4">
    <source>
        <dbReference type="Google" id="ProtNLM"/>
    </source>
</evidence>
<accession>A0ABN2X611</accession>
<feature type="compositionally biased region" description="Low complexity" evidence="1">
    <location>
        <begin position="1"/>
        <end position="16"/>
    </location>
</feature>
<feature type="compositionally biased region" description="Basic residues" evidence="1">
    <location>
        <begin position="213"/>
        <end position="222"/>
    </location>
</feature>
<name>A0ABN2X611_9ACTN</name>
<sequence length="264" mass="28613">MTETTTETATIPEQATGPTTAEGQSEYGGRIIAALESAWTAIRDRHPDVPRVVMITGTVQQHGGARWGHFGAKFWSVRDEGRRADELFIAGELFARGGRSVLQTMLHEAAHSLAAARGIKDTSSSGRYHNKRFVKLAEELGLTGPQRPISVHGWTGVTLPDDTAKKYAEVIEDIDAARLPYLGAPATASEGGEESGEEEDGQEDGDQDEEKPKKGKGRAGRRFRVECECPDPRRLQITPAVFEGGPILCGVCKEPFAAVDQDDE</sequence>
<protein>
    <recommendedName>
        <fullName evidence="4">SprT-like domain-containing protein</fullName>
    </recommendedName>
</protein>
<evidence type="ECO:0000313" key="2">
    <source>
        <dbReference type="EMBL" id="GAA2106058.1"/>
    </source>
</evidence>
<evidence type="ECO:0000256" key="1">
    <source>
        <dbReference type="SAM" id="MobiDB-lite"/>
    </source>
</evidence>
<dbReference type="Proteomes" id="UP001500016">
    <property type="component" value="Unassembled WGS sequence"/>
</dbReference>
<feature type="region of interest" description="Disordered" evidence="1">
    <location>
        <begin position="185"/>
        <end position="223"/>
    </location>
</feature>
<organism evidence="2 3">
    <name type="scientific">Streptomyces albiaxialis</name>
    <dbReference type="NCBI Taxonomy" id="329523"/>
    <lineage>
        <taxon>Bacteria</taxon>
        <taxon>Bacillati</taxon>
        <taxon>Actinomycetota</taxon>
        <taxon>Actinomycetes</taxon>
        <taxon>Kitasatosporales</taxon>
        <taxon>Streptomycetaceae</taxon>
        <taxon>Streptomyces</taxon>
    </lineage>
</organism>
<comment type="caution">
    <text evidence="2">The sequence shown here is derived from an EMBL/GenBank/DDBJ whole genome shotgun (WGS) entry which is preliminary data.</text>
</comment>
<evidence type="ECO:0000313" key="3">
    <source>
        <dbReference type="Proteomes" id="UP001500016"/>
    </source>
</evidence>
<keyword evidence="3" id="KW-1185">Reference proteome</keyword>